<dbReference type="OrthoDB" id="292264at2"/>
<evidence type="ECO:0000256" key="3">
    <source>
        <dbReference type="ARBA" id="ARBA00022917"/>
    </source>
</evidence>
<evidence type="ECO:0000256" key="4">
    <source>
        <dbReference type="ARBA" id="ARBA00023134"/>
    </source>
</evidence>
<keyword evidence="3" id="KW-0648">Protein biosynthesis</keyword>
<comment type="caution">
    <text evidence="6">The sequence shown here is derived from an EMBL/GenBank/DDBJ whole genome shotgun (WGS) entry which is preliminary data.</text>
</comment>
<dbReference type="GO" id="GO:0003746">
    <property type="term" value="F:translation elongation factor activity"/>
    <property type="evidence" value="ECO:0007669"/>
    <property type="project" value="UniProtKB-KW"/>
</dbReference>
<keyword evidence="4" id="KW-0342">GTP-binding</keyword>
<dbReference type="Pfam" id="PF03143">
    <property type="entry name" value="GTP_EFTU_D3"/>
    <property type="match status" value="1"/>
</dbReference>
<protein>
    <recommendedName>
        <fullName evidence="5">Translation elongation factor EFTu/EF1A C-terminal domain-containing protein</fullName>
    </recommendedName>
</protein>
<sequence length="107" mass="12264">MNKQPDFIAELTYRTNEQGGRSTSALSGYRPHIKFAFSEYQTTGQQKFLNKEIVYPGESVSAEISILSVDFFKHKLKKYLEFEFREGSRVIGTGRIIDILNPDLLVL</sequence>
<dbReference type="Gene3D" id="2.40.30.10">
    <property type="entry name" value="Translation factors"/>
    <property type="match status" value="1"/>
</dbReference>
<evidence type="ECO:0000313" key="7">
    <source>
        <dbReference type="Proteomes" id="UP000318733"/>
    </source>
</evidence>
<proteinExistence type="predicted"/>
<evidence type="ECO:0000256" key="2">
    <source>
        <dbReference type="ARBA" id="ARBA00022768"/>
    </source>
</evidence>
<organism evidence="6 7">
    <name type="scientific">Mucilaginibacter corticis</name>
    <dbReference type="NCBI Taxonomy" id="2597670"/>
    <lineage>
        <taxon>Bacteria</taxon>
        <taxon>Pseudomonadati</taxon>
        <taxon>Bacteroidota</taxon>
        <taxon>Sphingobacteriia</taxon>
        <taxon>Sphingobacteriales</taxon>
        <taxon>Sphingobacteriaceae</taxon>
        <taxon>Mucilaginibacter</taxon>
    </lineage>
</organism>
<keyword evidence="7" id="KW-1185">Reference proteome</keyword>
<evidence type="ECO:0000256" key="1">
    <source>
        <dbReference type="ARBA" id="ARBA00022741"/>
    </source>
</evidence>
<keyword evidence="2" id="KW-0251">Elongation factor</keyword>
<dbReference type="Proteomes" id="UP000318733">
    <property type="component" value="Unassembled WGS sequence"/>
</dbReference>
<dbReference type="EMBL" id="VLPK01000002">
    <property type="protein sequence ID" value="TSJ40441.1"/>
    <property type="molecule type" value="Genomic_DNA"/>
</dbReference>
<feature type="domain" description="Translation elongation factor EFTu/EF1A C-terminal" evidence="5">
    <location>
        <begin position="5"/>
        <end position="99"/>
    </location>
</feature>
<accession>A0A556MKJ7</accession>
<dbReference type="InterPro" id="IPR009001">
    <property type="entry name" value="Transl_elong_EF1A/Init_IF2_C"/>
</dbReference>
<name>A0A556MKJ7_9SPHI</name>
<reference evidence="6 7" key="1">
    <citation type="submission" date="2019-07" db="EMBL/GenBank/DDBJ databases">
        <authorList>
            <person name="Huq M.A."/>
        </authorList>
    </citation>
    <scope>NUCLEOTIDE SEQUENCE [LARGE SCALE GENOMIC DNA]</scope>
    <source>
        <strain evidence="6 7">MAH-19</strain>
    </source>
</reference>
<evidence type="ECO:0000259" key="5">
    <source>
        <dbReference type="Pfam" id="PF03143"/>
    </source>
</evidence>
<gene>
    <name evidence="6" type="ORF">FO440_11835</name>
</gene>
<dbReference type="RefSeq" id="WP_144248479.1">
    <property type="nucleotide sequence ID" value="NZ_VLPK01000002.1"/>
</dbReference>
<dbReference type="GO" id="GO:0005525">
    <property type="term" value="F:GTP binding"/>
    <property type="evidence" value="ECO:0007669"/>
    <property type="project" value="UniProtKB-KW"/>
</dbReference>
<evidence type="ECO:0000313" key="6">
    <source>
        <dbReference type="EMBL" id="TSJ40441.1"/>
    </source>
</evidence>
<keyword evidence="1" id="KW-0547">Nucleotide-binding</keyword>
<dbReference type="SUPFAM" id="SSF50465">
    <property type="entry name" value="EF-Tu/eEF-1alpha/eIF2-gamma C-terminal domain"/>
    <property type="match status" value="1"/>
</dbReference>
<dbReference type="InterPro" id="IPR004160">
    <property type="entry name" value="Transl_elong_EFTu/EF1A_C"/>
</dbReference>
<dbReference type="AlphaFoldDB" id="A0A556MKJ7"/>